<dbReference type="EMBL" id="CCRF01000010">
    <property type="protein sequence ID" value="CEE00189.1"/>
    <property type="molecule type" value="Genomic_DNA"/>
</dbReference>
<keyword evidence="9 11" id="KW-0460">Magnesium</keyword>
<sequence>MDISKFQALLTKVQQKNPLIHQMTNNVTINDCANVTLAIGASPVMTTGKNDVRDMANLADAVVINFGTINDLMYEAMLIAGKTANKKGIPVVIDPVGAGATPYRTRVIRDFFEKVDVAIVRGNVSEINALINDEGKTRGVDAGDVAESKQVIAETTANMYSVTTVISGETDIISDGKTTYGLRNGDLLLTKVTGTGCMSTALIASFAAVTDDWLAASIAGMAVMGIAGEVAKNNLEGHLGLGTFRVNLIDAVSNFENLSLYKHMNLSKLTGVIL</sequence>
<evidence type="ECO:0000256" key="11">
    <source>
        <dbReference type="HAMAP-Rule" id="MF_00228"/>
    </source>
</evidence>
<comment type="cofactor">
    <cofactor evidence="2 11">
        <name>Mg(2+)</name>
        <dbReference type="ChEBI" id="CHEBI:18420"/>
    </cofactor>
</comment>
<evidence type="ECO:0000256" key="3">
    <source>
        <dbReference type="ARBA" id="ARBA00004868"/>
    </source>
</evidence>
<evidence type="ECO:0000256" key="7">
    <source>
        <dbReference type="ARBA" id="ARBA00022777"/>
    </source>
</evidence>
<dbReference type="GO" id="GO:0005524">
    <property type="term" value="F:ATP binding"/>
    <property type="evidence" value="ECO:0007669"/>
    <property type="project" value="UniProtKB-UniRule"/>
</dbReference>
<evidence type="ECO:0000256" key="2">
    <source>
        <dbReference type="ARBA" id="ARBA00001946"/>
    </source>
</evidence>
<dbReference type="GO" id="GO:0000287">
    <property type="term" value="F:magnesium ion binding"/>
    <property type="evidence" value="ECO:0007669"/>
    <property type="project" value="UniProtKB-UniRule"/>
</dbReference>
<comment type="similarity">
    <text evidence="11">Belongs to the Thz kinase family.</text>
</comment>
<keyword evidence="13" id="KW-1185">Reference proteome</keyword>
<dbReference type="EC" id="2.7.1.50" evidence="11"/>
<dbReference type="CDD" id="cd01170">
    <property type="entry name" value="THZ_kinase"/>
    <property type="match status" value="1"/>
</dbReference>
<keyword evidence="4 11" id="KW-0808">Transferase</keyword>
<dbReference type="InterPro" id="IPR000417">
    <property type="entry name" value="Hyethyz_kinase"/>
</dbReference>
<evidence type="ECO:0000256" key="6">
    <source>
        <dbReference type="ARBA" id="ARBA00022741"/>
    </source>
</evidence>
<feature type="binding site" evidence="11">
    <location>
        <position position="45"/>
    </location>
    <ligand>
        <name>substrate</name>
    </ligand>
</feature>
<evidence type="ECO:0000256" key="9">
    <source>
        <dbReference type="ARBA" id="ARBA00022842"/>
    </source>
</evidence>
<gene>
    <name evidence="11 12" type="primary">thiM</name>
    <name evidence="12" type="ORF">BT1A1_0328</name>
</gene>
<evidence type="ECO:0000256" key="1">
    <source>
        <dbReference type="ARBA" id="ARBA00001771"/>
    </source>
</evidence>
<comment type="catalytic activity">
    <reaction evidence="1 11">
        <text>5-(2-hydroxyethyl)-4-methylthiazole + ATP = 4-methyl-5-(2-phosphooxyethyl)-thiazole + ADP + H(+)</text>
        <dbReference type="Rhea" id="RHEA:24212"/>
        <dbReference type="ChEBI" id="CHEBI:15378"/>
        <dbReference type="ChEBI" id="CHEBI:17957"/>
        <dbReference type="ChEBI" id="CHEBI:30616"/>
        <dbReference type="ChEBI" id="CHEBI:58296"/>
        <dbReference type="ChEBI" id="CHEBI:456216"/>
        <dbReference type="EC" id="2.7.1.50"/>
    </reaction>
</comment>
<dbReference type="GO" id="GO:0009228">
    <property type="term" value="P:thiamine biosynthetic process"/>
    <property type="evidence" value="ECO:0007669"/>
    <property type="project" value="UniProtKB-KW"/>
</dbReference>
<evidence type="ECO:0000256" key="10">
    <source>
        <dbReference type="ARBA" id="ARBA00022977"/>
    </source>
</evidence>
<evidence type="ECO:0000256" key="4">
    <source>
        <dbReference type="ARBA" id="ARBA00022679"/>
    </source>
</evidence>
<reference evidence="12 13" key="1">
    <citation type="submission" date="2014-07" db="EMBL/GenBank/DDBJ databases">
        <authorList>
            <person name="Wibberg Daniel"/>
        </authorList>
    </citation>
    <scope>NUCLEOTIDE SEQUENCE [LARGE SCALE GENOMIC DNA]</scope>
</reference>
<dbReference type="NCBIfam" id="TIGR00694">
    <property type="entry name" value="thiM"/>
    <property type="match status" value="1"/>
</dbReference>
<name>A0A090KNC8_9BACI</name>
<dbReference type="RefSeq" id="WP_034767390.1">
    <property type="nucleotide sequence ID" value="NZ_CCRF01000010.1"/>
</dbReference>
<keyword evidence="8 11" id="KW-0067">ATP-binding</keyword>
<dbReference type="Proteomes" id="UP000040576">
    <property type="component" value="Unassembled WGS sequence"/>
</dbReference>
<keyword evidence="5 11" id="KW-0479">Metal-binding</keyword>
<protein>
    <recommendedName>
        <fullName evidence="11">Hydroxyethylthiazole kinase</fullName>
        <ecNumber evidence="11">2.7.1.50</ecNumber>
    </recommendedName>
    <alternativeName>
        <fullName evidence="11">4-methyl-5-beta-hydroxyethylthiazole kinase</fullName>
        <shortName evidence="11">TH kinase</shortName>
        <shortName evidence="11">Thz kinase</shortName>
    </alternativeName>
</protein>
<dbReference type="SUPFAM" id="SSF53613">
    <property type="entry name" value="Ribokinase-like"/>
    <property type="match status" value="1"/>
</dbReference>
<evidence type="ECO:0000256" key="8">
    <source>
        <dbReference type="ARBA" id="ARBA00022840"/>
    </source>
</evidence>
<dbReference type="HAMAP" id="MF_00228">
    <property type="entry name" value="Thz_kinase"/>
    <property type="match status" value="1"/>
</dbReference>
<dbReference type="Gene3D" id="3.40.1190.20">
    <property type="match status" value="1"/>
</dbReference>
<dbReference type="InterPro" id="IPR029056">
    <property type="entry name" value="Ribokinase-like"/>
</dbReference>
<dbReference type="PATRIC" id="fig|35841.9.peg.3329"/>
<evidence type="ECO:0000313" key="12">
    <source>
        <dbReference type="EMBL" id="CEE00189.1"/>
    </source>
</evidence>
<dbReference type="NCBIfam" id="NF006830">
    <property type="entry name" value="PRK09355.1"/>
    <property type="match status" value="1"/>
</dbReference>
<proteinExistence type="inferred from homology"/>
<dbReference type="AlphaFoldDB" id="A0A090KNC8"/>
<feature type="binding site" evidence="11">
    <location>
        <position position="167"/>
    </location>
    <ligand>
        <name>ATP</name>
        <dbReference type="ChEBI" id="CHEBI:30616"/>
    </ligand>
</feature>
<organism evidence="12 13">
    <name type="scientific">Caldibacillus thermoamylovorans</name>
    <dbReference type="NCBI Taxonomy" id="35841"/>
    <lineage>
        <taxon>Bacteria</taxon>
        <taxon>Bacillati</taxon>
        <taxon>Bacillota</taxon>
        <taxon>Bacilli</taxon>
        <taxon>Bacillales</taxon>
        <taxon>Bacillaceae</taxon>
        <taxon>Caldibacillus</taxon>
    </lineage>
</organism>
<dbReference type="PRINTS" id="PR01099">
    <property type="entry name" value="HYETHTZKNASE"/>
</dbReference>
<feature type="binding site" evidence="11">
    <location>
        <position position="194"/>
    </location>
    <ligand>
        <name>substrate</name>
    </ligand>
</feature>
<keyword evidence="10 11" id="KW-0784">Thiamine biosynthesis</keyword>
<comment type="function">
    <text evidence="11">Catalyzes the phosphorylation of the hydroxyl group of 4-methyl-5-beta-hydroxyethylthiazole (THZ).</text>
</comment>
<dbReference type="PIRSF" id="PIRSF000513">
    <property type="entry name" value="Thz_kinase"/>
    <property type="match status" value="1"/>
</dbReference>
<dbReference type="UniPathway" id="UPA00060">
    <property type="reaction ID" value="UER00139"/>
</dbReference>
<keyword evidence="7 11" id="KW-0418">Kinase</keyword>
<dbReference type="GO" id="GO:0004417">
    <property type="term" value="F:hydroxyethylthiazole kinase activity"/>
    <property type="evidence" value="ECO:0007669"/>
    <property type="project" value="UniProtKB-UniRule"/>
</dbReference>
<evidence type="ECO:0000313" key="13">
    <source>
        <dbReference type="Proteomes" id="UP000040576"/>
    </source>
</evidence>
<dbReference type="Pfam" id="PF02110">
    <property type="entry name" value="HK"/>
    <property type="match status" value="1"/>
</dbReference>
<keyword evidence="6 11" id="KW-0547">Nucleotide-binding</keyword>
<comment type="pathway">
    <text evidence="3 11">Cofactor biosynthesis; thiamine diphosphate biosynthesis; 4-methyl-5-(2-phosphoethyl)-thiazole from 5-(2-hydroxyethyl)-4-methylthiazole: step 1/1.</text>
</comment>
<evidence type="ECO:0000256" key="5">
    <source>
        <dbReference type="ARBA" id="ARBA00022723"/>
    </source>
</evidence>
<dbReference type="GO" id="GO:0009229">
    <property type="term" value="P:thiamine diphosphate biosynthetic process"/>
    <property type="evidence" value="ECO:0007669"/>
    <property type="project" value="UniProtKB-UniRule"/>
</dbReference>
<accession>A0A090KNC8</accession>
<feature type="binding site" evidence="11">
    <location>
        <position position="121"/>
    </location>
    <ligand>
        <name>ATP</name>
        <dbReference type="ChEBI" id="CHEBI:30616"/>
    </ligand>
</feature>